<organism evidence="4">
    <name type="scientific">Onchocerca flexuosa</name>
    <dbReference type="NCBI Taxonomy" id="387005"/>
    <lineage>
        <taxon>Eukaryota</taxon>
        <taxon>Metazoa</taxon>
        <taxon>Ecdysozoa</taxon>
        <taxon>Nematoda</taxon>
        <taxon>Chromadorea</taxon>
        <taxon>Rhabditida</taxon>
        <taxon>Spirurina</taxon>
        <taxon>Spiruromorpha</taxon>
        <taxon>Filarioidea</taxon>
        <taxon>Onchocercidae</taxon>
        <taxon>Onchocerca</taxon>
    </lineage>
</organism>
<evidence type="ECO:0000313" key="3">
    <source>
        <dbReference type="Proteomes" id="UP000267606"/>
    </source>
</evidence>
<reference evidence="4" key="1">
    <citation type="submission" date="2016-06" db="UniProtKB">
        <authorList>
            <consortium name="WormBaseParasite"/>
        </authorList>
    </citation>
    <scope>IDENTIFICATION</scope>
</reference>
<keyword evidence="1" id="KW-0812">Transmembrane</keyword>
<dbReference type="WBParaSite" id="OFLC_0001277901-mRNA-1">
    <property type="protein sequence ID" value="OFLC_0001277901-mRNA-1"/>
    <property type="gene ID" value="OFLC_0001277901"/>
</dbReference>
<evidence type="ECO:0000256" key="1">
    <source>
        <dbReference type="SAM" id="Phobius"/>
    </source>
</evidence>
<reference evidence="2 3" key="2">
    <citation type="submission" date="2018-11" db="EMBL/GenBank/DDBJ databases">
        <authorList>
            <consortium name="Pathogen Informatics"/>
        </authorList>
    </citation>
    <scope>NUCLEOTIDE SEQUENCE [LARGE SCALE GENOMIC DNA]</scope>
</reference>
<sequence>MVCCRINVDLPNIFDVKYTNEAVLVPSKAKRKETYQKQKANNAQLSRPFSSMNSVCYTLGHIPTLRILQISGEVSTTFNPSFPSIRKTNLCIGRLIIHDSRPKMRVAKADEVLEVVVESGVERTWMKFRPIRRRMGFIEKDLRCIIQLGLGFMLIFSAFNSQGMIEVSRRLQLCRITSILYVQLYTLISDILILLF</sequence>
<feature type="transmembrane region" description="Helical" evidence="1">
    <location>
        <begin position="142"/>
        <end position="159"/>
    </location>
</feature>
<dbReference type="AlphaFoldDB" id="A0A183HZ66"/>
<feature type="transmembrane region" description="Helical" evidence="1">
    <location>
        <begin position="179"/>
        <end position="195"/>
    </location>
</feature>
<accession>A0A183HZ66</accession>
<evidence type="ECO:0000313" key="4">
    <source>
        <dbReference type="WBParaSite" id="OFLC_0001277901-mRNA-1"/>
    </source>
</evidence>
<keyword evidence="3" id="KW-1185">Reference proteome</keyword>
<name>A0A183HZ66_9BILA</name>
<gene>
    <name evidence="2" type="ORF">OFLC_LOCUS12778</name>
</gene>
<dbReference type="Proteomes" id="UP000267606">
    <property type="component" value="Unassembled WGS sequence"/>
</dbReference>
<protein>
    <submittedName>
        <fullName evidence="4">Transmembrane protein</fullName>
    </submittedName>
</protein>
<dbReference type="EMBL" id="UZAJ01039929">
    <property type="protein sequence ID" value="VDP12135.1"/>
    <property type="molecule type" value="Genomic_DNA"/>
</dbReference>
<dbReference type="STRING" id="387005.A0A183HZ66"/>
<keyword evidence="1" id="KW-0472">Membrane</keyword>
<proteinExistence type="predicted"/>
<keyword evidence="1" id="KW-1133">Transmembrane helix</keyword>
<evidence type="ECO:0000313" key="2">
    <source>
        <dbReference type="EMBL" id="VDP12135.1"/>
    </source>
</evidence>